<proteinExistence type="predicted"/>
<sequence>MFPDILALAIGQVGGVGNQIAALVREIILQIFQIATPVIHVISIGMIGLGLMLVALKQEYLGYRMVSAGIVGLVMIHLVIPYALGYI</sequence>
<name>E6N6S1_CALS0</name>
<keyword evidence="1" id="KW-1133">Transmembrane helix</keyword>
<organism evidence="2 4">
    <name type="scientific">Caldiarchaeum subterraneum</name>
    <dbReference type="NCBI Taxonomy" id="311458"/>
    <lineage>
        <taxon>Archaea</taxon>
        <taxon>Nitrososphaerota</taxon>
        <taxon>Candidatus Caldarchaeales</taxon>
        <taxon>Candidatus Caldarchaeaceae</taxon>
        <taxon>Candidatus Caldarchaeum</taxon>
    </lineage>
</organism>
<evidence type="ECO:0000313" key="3">
    <source>
        <dbReference type="EMBL" id="BAJ50794.1"/>
    </source>
</evidence>
<dbReference type="EMBL" id="BA000048">
    <property type="protein sequence ID" value="BAJ50794.1"/>
    <property type="molecule type" value="Genomic_DNA"/>
</dbReference>
<dbReference type="BioCyc" id="CCAL311458:G131R-949-MONOMER"/>
<gene>
    <name evidence="3" type="ORF">CSUB_C0940</name>
    <name evidence="2" type="ORF">HGMM_F17C01C18</name>
</gene>
<dbReference type="AlphaFoldDB" id="E6N6S1"/>
<dbReference type="EMBL" id="AP011851">
    <property type="protein sequence ID" value="BAJ47990.1"/>
    <property type="molecule type" value="Genomic_DNA"/>
</dbReference>
<dbReference type="STRING" id="311458.CSUB_C0940"/>
<feature type="transmembrane region" description="Helical" evidence="1">
    <location>
        <begin position="63"/>
        <end position="84"/>
    </location>
</feature>
<keyword evidence="1" id="KW-0472">Membrane</keyword>
<dbReference type="Proteomes" id="UP000008120">
    <property type="component" value="Chromosome"/>
</dbReference>
<accession>E6N6S1</accession>
<reference evidence="2 4" key="2">
    <citation type="journal article" date="2011" name="Nucleic Acids Res.">
        <title>Insights into the evolution of Archaea and eukaryotic protein modifier systems revealed by the genome of a novel archaeal group.</title>
        <authorList>
            <person name="Nunoura T."/>
            <person name="Takaki Y."/>
            <person name="Kakuta J."/>
            <person name="Nishi S."/>
            <person name="Sugahara J."/>
            <person name="Kazama H."/>
            <person name="Chee G."/>
            <person name="Hattori M."/>
            <person name="Kanai A."/>
            <person name="Atomi H."/>
            <person name="Takai K."/>
            <person name="Takami H."/>
        </authorList>
    </citation>
    <scope>NUCLEOTIDE SEQUENCE [LARGE SCALE GENOMIC DNA]</scope>
</reference>
<evidence type="ECO:0000313" key="2">
    <source>
        <dbReference type="EMBL" id="BAJ47990.1"/>
    </source>
</evidence>
<protein>
    <submittedName>
        <fullName evidence="2">Uncharacterized protein</fullName>
    </submittedName>
</protein>
<reference evidence="2 4" key="1">
    <citation type="journal article" date="2005" name="Environ. Microbiol.">
        <title>Genetic and functional properties of uncultivated thermophilic crenarchaeotes from a subsurface gold mine as revealed by analysis of genome fragments.</title>
        <authorList>
            <person name="Nunoura T."/>
            <person name="Hirayama H."/>
            <person name="Takami H."/>
            <person name="Oida H."/>
            <person name="Nishi S."/>
            <person name="Shimamura S."/>
            <person name="Suzuki Y."/>
            <person name="Inagaki F."/>
            <person name="Takai K."/>
            <person name="Nealson K.H."/>
            <person name="Horikoshi K."/>
        </authorList>
    </citation>
    <scope>NUCLEOTIDE SEQUENCE [LARGE SCALE GENOMIC DNA]</scope>
</reference>
<keyword evidence="1" id="KW-0812">Transmembrane</keyword>
<evidence type="ECO:0000256" key="1">
    <source>
        <dbReference type="SAM" id="Phobius"/>
    </source>
</evidence>
<feature type="transmembrane region" description="Helical" evidence="1">
    <location>
        <begin position="31"/>
        <end position="56"/>
    </location>
</feature>
<dbReference type="KEGG" id="csu:CSUB_C0940"/>
<evidence type="ECO:0000313" key="4">
    <source>
        <dbReference type="Proteomes" id="UP000008120"/>
    </source>
</evidence>